<dbReference type="KEGG" id="mya:MORIYA_1949"/>
<dbReference type="NCBIfam" id="NF033590">
    <property type="entry name" value="transpos_IS4_3"/>
    <property type="match status" value="1"/>
</dbReference>
<dbReference type="InterPro" id="IPR002559">
    <property type="entry name" value="Transposase_11"/>
</dbReference>
<dbReference type="RefSeq" id="WP_112714528.1">
    <property type="nucleotide sequence ID" value="NZ_LS483250.1"/>
</dbReference>
<gene>
    <name evidence="2" type="ORF">MORIYA_1949</name>
</gene>
<evidence type="ECO:0000259" key="1">
    <source>
        <dbReference type="Pfam" id="PF01609"/>
    </source>
</evidence>
<dbReference type="EMBL" id="LS483250">
    <property type="protein sequence ID" value="SQD78427.1"/>
    <property type="molecule type" value="Genomic_DNA"/>
</dbReference>
<dbReference type="Gene3D" id="3.90.350.10">
    <property type="entry name" value="Transposase Inhibitor Protein From Tn5, Chain A, domain 1"/>
    <property type="match status" value="1"/>
</dbReference>
<dbReference type="Pfam" id="PF01609">
    <property type="entry name" value="DDE_Tnp_1"/>
    <property type="match status" value="1"/>
</dbReference>
<sequence length="227" mass="25770">MNALFEYLNEQPELGSYTANIPQKCIKNSKGKRVNRVAITAQLTVKVAQITLKAKTAAGSINVVYAEETNATGKSDALRWVLLTSEPIDTLEQALHIIDIYAARWRIEDFHKAWKTGAGAERQRMTEPKNLERAVSILAFIGIRLLQLREVMTLPLYLRKKGLIDEAVGIENQRCDTVFEQDEWKILQQHYKVRGHDGKTAPDMKWAYKSLAKLGGFTVSERNVSRR</sequence>
<dbReference type="GO" id="GO:0006313">
    <property type="term" value="P:DNA transposition"/>
    <property type="evidence" value="ECO:0007669"/>
    <property type="project" value="InterPro"/>
</dbReference>
<dbReference type="EC" id="3.1.-.-" evidence="2"/>
<name>A0A330LN50_9GAMM</name>
<dbReference type="InterPro" id="IPR047768">
    <property type="entry name" value="Tn5p-like"/>
</dbReference>
<dbReference type="SUPFAM" id="SSF53098">
    <property type="entry name" value="Ribonuclease H-like"/>
    <property type="match status" value="1"/>
</dbReference>
<dbReference type="OrthoDB" id="6448153at2"/>
<keyword evidence="3" id="KW-1185">Reference proteome</keyword>
<dbReference type="InterPro" id="IPR012337">
    <property type="entry name" value="RNaseH-like_sf"/>
</dbReference>
<dbReference type="PANTHER" id="PTHR37319">
    <property type="entry name" value="TRANSPOSASE"/>
    <property type="match status" value="1"/>
</dbReference>
<proteinExistence type="predicted"/>
<dbReference type="GO" id="GO:0004803">
    <property type="term" value="F:transposase activity"/>
    <property type="evidence" value="ECO:0007669"/>
    <property type="project" value="InterPro"/>
</dbReference>
<reference evidence="3" key="1">
    <citation type="submission" date="2018-05" db="EMBL/GenBank/DDBJ databases">
        <authorList>
            <person name="Cea G.-C."/>
            <person name="William W."/>
        </authorList>
    </citation>
    <scope>NUCLEOTIDE SEQUENCE [LARGE SCALE GENOMIC DNA]</scope>
    <source>
        <strain evidence="3">DB21MT 5</strain>
    </source>
</reference>
<evidence type="ECO:0000313" key="2">
    <source>
        <dbReference type="EMBL" id="SQD78427.1"/>
    </source>
</evidence>
<keyword evidence="2" id="KW-0378">Hydrolase</keyword>
<dbReference type="Gene3D" id="1.10.740.10">
    <property type="entry name" value="Transferase Inhibitor Protein From Tn5, Chain"/>
    <property type="match status" value="1"/>
</dbReference>
<organism evidence="2 3">
    <name type="scientific">Moritella yayanosii</name>
    <dbReference type="NCBI Taxonomy" id="69539"/>
    <lineage>
        <taxon>Bacteria</taxon>
        <taxon>Pseudomonadati</taxon>
        <taxon>Pseudomonadota</taxon>
        <taxon>Gammaproteobacteria</taxon>
        <taxon>Alteromonadales</taxon>
        <taxon>Moritellaceae</taxon>
        <taxon>Moritella</taxon>
    </lineage>
</organism>
<dbReference type="InterPro" id="IPR014737">
    <property type="entry name" value="Transposase_Tn5-like_C"/>
</dbReference>
<evidence type="ECO:0000313" key="3">
    <source>
        <dbReference type="Proteomes" id="UP000250163"/>
    </source>
</evidence>
<protein>
    <submittedName>
        <fullName evidence="2">Transposase</fullName>
        <ecNumber evidence="2">3.1.-.-</ecNumber>
    </submittedName>
</protein>
<accession>A0A330LN50</accession>
<dbReference type="AlphaFoldDB" id="A0A330LN50"/>
<feature type="domain" description="Transposase IS4-like" evidence="1">
    <location>
        <begin position="24"/>
        <end position="140"/>
    </location>
</feature>
<dbReference type="Proteomes" id="UP000250163">
    <property type="component" value="Chromosome MORIYA"/>
</dbReference>
<dbReference type="InterPro" id="IPR054836">
    <property type="entry name" value="Tn5_transposase"/>
</dbReference>
<dbReference type="GO" id="GO:0016787">
    <property type="term" value="F:hydrolase activity"/>
    <property type="evidence" value="ECO:0007669"/>
    <property type="project" value="UniProtKB-KW"/>
</dbReference>
<dbReference type="PANTHER" id="PTHR37319:SF1">
    <property type="entry name" value="TRANSPOSASE TN5 DIMERISATION DOMAIN-CONTAINING PROTEIN"/>
    <property type="match status" value="1"/>
</dbReference>
<dbReference type="GO" id="GO:0003677">
    <property type="term" value="F:DNA binding"/>
    <property type="evidence" value="ECO:0007669"/>
    <property type="project" value="InterPro"/>
</dbReference>